<dbReference type="GO" id="GO:0015074">
    <property type="term" value="P:DNA integration"/>
    <property type="evidence" value="ECO:0007669"/>
    <property type="project" value="UniProtKB-KW"/>
</dbReference>
<dbReference type="InterPro" id="IPR050090">
    <property type="entry name" value="Tyrosine_recombinase_XerCD"/>
</dbReference>
<keyword evidence="1" id="KW-0229">DNA integration</keyword>
<evidence type="ECO:0000256" key="1">
    <source>
        <dbReference type="ARBA" id="ARBA00022908"/>
    </source>
</evidence>
<dbReference type="CDD" id="cd00397">
    <property type="entry name" value="DNA_BRE_C"/>
    <property type="match status" value="1"/>
</dbReference>
<dbReference type="GO" id="GO:0003677">
    <property type="term" value="F:DNA binding"/>
    <property type="evidence" value="ECO:0007669"/>
    <property type="project" value="InterPro"/>
</dbReference>
<dbReference type="PANTHER" id="PTHR30349:SF88">
    <property type="entry name" value="BLL1584 PROTEIN"/>
    <property type="match status" value="1"/>
</dbReference>
<keyword evidence="2" id="KW-0233">DNA recombination</keyword>
<dbReference type="SUPFAM" id="SSF56349">
    <property type="entry name" value="DNA breaking-rejoining enzymes"/>
    <property type="match status" value="1"/>
</dbReference>
<protein>
    <submittedName>
        <fullName evidence="5">Integrase</fullName>
    </submittedName>
</protein>
<sequence>MADLSKIGERERLKPKRGDEPHWQRIMNGCYVGFRPSKRGGRGAWLARAYDADIGKYQRAALGDYPSLNGHEVFNQARRDAEQWAAKIECGGTGPENIITVGDACRSYAALKQPSELGILERTVFSDPIASVKLKKLRRHHLQGWRRRLEDTPALISRNKTNITTKQRSKSTVNRDMSPLRAALRKVLSEGAPNTDAAWQEALRPYRNADKRRVLFLDEADRRRLVACANQEIEGFLRGLCFLPLRAGALAALTVKDFDPKTRTLTIGRDKSGGARQLVVPPSIASVIEPHCKDKPPTSPIFARRDGRPWNKDAWKGPIKEAVFASGLPMGVCAYTLRHSVITELIRKNVPALTVAQLAGTSIVMIERHYGHLIQGDAEKALAGLVF</sequence>
<dbReference type="GO" id="GO:0006310">
    <property type="term" value="P:DNA recombination"/>
    <property type="evidence" value="ECO:0007669"/>
    <property type="project" value="UniProtKB-KW"/>
</dbReference>
<dbReference type="Gene3D" id="1.10.443.10">
    <property type="entry name" value="Intergrase catalytic core"/>
    <property type="match status" value="1"/>
</dbReference>
<feature type="region of interest" description="Disordered" evidence="3">
    <location>
        <begin position="1"/>
        <end position="20"/>
    </location>
</feature>
<feature type="domain" description="Tyr recombinase" evidence="4">
    <location>
        <begin position="212"/>
        <end position="383"/>
    </location>
</feature>
<evidence type="ECO:0000259" key="4">
    <source>
        <dbReference type="PROSITE" id="PS51898"/>
    </source>
</evidence>
<comment type="caution">
    <text evidence="5">The sequence shown here is derived from an EMBL/GenBank/DDBJ whole genome shotgun (WGS) entry which is preliminary data.</text>
</comment>
<evidence type="ECO:0000313" key="5">
    <source>
        <dbReference type="EMBL" id="MBB3943823.1"/>
    </source>
</evidence>
<evidence type="ECO:0000256" key="3">
    <source>
        <dbReference type="SAM" id="MobiDB-lite"/>
    </source>
</evidence>
<dbReference type="InterPro" id="IPR013762">
    <property type="entry name" value="Integrase-like_cat_sf"/>
</dbReference>
<dbReference type="EMBL" id="JACIEA010000003">
    <property type="protein sequence ID" value="MBB3943823.1"/>
    <property type="molecule type" value="Genomic_DNA"/>
</dbReference>
<dbReference type="AlphaFoldDB" id="A0A840B1J4"/>
<organism evidence="5 6">
    <name type="scientific">Sphingorhabdus rigui</name>
    <dbReference type="NCBI Taxonomy" id="1282858"/>
    <lineage>
        <taxon>Bacteria</taxon>
        <taxon>Pseudomonadati</taxon>
        <taxon>Pseudomonadota</taxon>
        <taxon>Alphaproteobacteria</taxon>
        <taxon>Sphingomonadales</taxon>
        <taxon>Sphingomonadaceae</taxon>
        <taxon>Sphingorhabdus</taxon>
    </lineage>
</organism>
<dbReference type="PANTHER" id="PTHR30349">
    <property type="entry name" value="PHAGE INTEGRASE-RELATED"/>
    <property type="match status" value="1"/>
</dbReference>
<keyword evidence="6" id="KW-1185">Reference proteome</keyword>
<name>A0A840B1J4_9SPHN</name>
<accession>A0A840B1J4</accession>
<dbReference type="RefSeq" id="WP_183942124.1">
    <property type="nucleotide sequence ID" value="NZ_BAABBG010000022.1"/>
</dbReference>
<gene>
    <name evidence="5" type="ORF">GGR91_002087</name>
</gene>
<proteinExistence type="predicted"/>
<dbReference type="PROSITE" id="PS51898">
    <property type="entry name" value="TYR_RECOMBINASE"/>
    <property type="match status" value="1"/>
</dbReference>
<dbReference type="InterPro" id="IPR002104">
    <property type="entry name" value="Integrase_catalytic"/>
</dbReference>
<evidence type="ECO:0000313" key="6">
    <source>
        <dbReference type="Proteomes" id="UP000581447"/>
    </source>
</evidence>
<dbReference type="Pfam" id="PF00589">
    <property type="entry name" value="Phage_integrase"/>
    <property type="match status" value="1"/>
</dbReference>
<dbReference type="InterPro" id="IPR011010">
    <property type="entry name" value="DNA_brk_join_enz"/>
</dbReference>
<evidence type="ECO:0000256" key="2">
    <source>
        <dbReference type="ARBA" id="ARBA00023172"/>
    </source>
</evidence>
<reference evidence="5 6" key="1">
    <citation type="submission" date="2020-08" db="EMBL/GenBank/DDBJ databases">
        <title>Genomic Encyclopedia of Type Strains, Phase IV (KMG-IV): sequencing the most valuable type-strain genomes for metagenomic binning, comparative biology and taxonomic classification.</title>
        <authorList>
            <person name="Goeker M."/>
        </authorList>
    </citation>
    <scope>NUCLEOTIDE SEQUENCE [LARGE SCALE GENOMIC DNA]</scope>
    <source>
        <strain evidence="5 6">DSM 29050</strain>
    </source>
</reference>
<dbReference type="Proteomes" id="UP000581447">
    <property type="component" value="Unassembled WGS sequence"/>
</dbReference>